<comment type="catalytic activity">
    <reaction evidence="10">
        <text>L-threonyl-[protein] + ATP = O-phospho-L-threonyl-[protein] + ADP + H(+)</text>
        <dbReference type="Rhea" id="RHEA:46608"/>
        <dbReference type="Rhea" id="RHEA-COMP:11060"/>
        <dbReference type="Rhea" id="RHEA-COMP:11605"/>
        <dbReference type="ChEBI" id="CHEBI:15378"/>
        <dbReference type="ChEBI" id="CHEBI:30013"/>
        <dbReference type="ChEBI" id="CHEBI:30616"/>
        <dbReference type="ChEBI" id="CHEBI:61977"/>
        <dbReference type="ChEBI" id="CHEBI:456216"/>
        <dbReference type="EC" id="2.7.11.1"/>
    </reaction>
</comment>
<dbReference type="Proteomes" id="UP000237271">
    <property type="component" value="Unassembled WGS sequence"/>
</dbReference>
<dbReference type="SUPFAM" id="SSF56112">
    <property type="entry name" value="Protein kinase-like (PK-like)"/>
    <property type="match status" value="1"/>
</dbReference>
<dbReference type="GO" id="GO:0004674">
    <property type="term" value="F:protein serine/threonine kinase activity"/>
    <property type="evidence" value="ECO:0007669"/>
    <property type="project" value="UniProtKB-KW"/>
</dbReference>
<keyword evidence="5" id="KW-0479">Metal-binding</keyword>
<evidence type="ECO:0000256" key="1">
    <source>
        <dbReference type="ARBA" id="ARBA00009196"/>
    </source>
</evidence>
<organism evidence="14 15">
    <name type="scientific">Phytophthora palmivora</name>
    <dbReference type="NCBI Taxonomy" id="4796"/>
    <lineage>
        <taxon>Eukaryota</taxon>
        <taxon>Sar</taxon>
        <taxon>Stramenopiles</taxon>
        <taxon>Oomycota</taxon>
        <taxon>Peronosporomycetes</taxon>
        <taxon>Peronosporales</taxon>
        <taxon>Peronosporaceae</taxon>
        <taxon>Phytophthora</taxon>
    </lineage>
</organism>
<comment type="caution">
    <text evidence="14">The sequence shown here is derived from an EMBL/GenBank/DDBJ whole genome shotgun (WGS) entry which is preliminary data.</text>
</comment>
<reference evidence="14 15" key="1">
    <citation type="journal article" date="2017" name="Genome Biol. Evol.">
        <title>Phytophthora megakarya and P. palmivora, closely related causal agents of cacao black pod rot, underwent increases in genome sizes and gene numbers by different mechanisms.</title>
        <authorList>
            <person name="Ali S.S."/>
            <person name="Shao J."/>
            <person name="Lary D.J."/>
            <person name="Kronmiller B."/>
            <person name="Shen D."/>
            <person name="Strem M.D."/>
            <person name="Amoako-Attah I."/>
            <person name="Akrofi A.Y."/>
            <person name="Begoude B.A."/>
            <person name="Ten Hoopen G.M."/>
            <person name="Coulibaly K."/>
            <person name="Kebe B.I."/>
            <person name="Melnick R.L."/>
            <person name="Guiltinan M.J."/>
            <person name="Tyler B.M."/>
            <person name="Meinhardt L.W."/>
            <person name="Bailey B.A."/>
        </authorList>
    </citation>
    <scope>NUCLEOTIDE SEQUENCE [LARGE SCALE GENOMIC DNA]</scope>
    <source>
        <strain evidence="15">sbr112.9</strain>
    </source>
</reference>
<dbReference type="Pfam" id="PF01163">
    <property type="entry name" value="RIO1"/>
    <property type="match status" value="1"/>
</dbReference>
<evidence type="ECO:0000313" key="14">
    <source>
        <dbReference type="EMBL" id="POM79788.1"/>
    </source>
</evidence>
<dbReference type="InterPro" id="IPR000687">
    <property type="entry name" value="RIO_kinase"/>
</dbReference>
<evidence type="ECO:0000259" key="13">
    <source>
        <dbReference type="SMART" id="SM00090"/>
    </source>
</evidence>
<dbReference type="Gene3D" id="3.30.200.20">
    <property type="entry name" value="Phosphorylase Kinase, domain 1"/>
    <property type="match status" value="1"/>
</dbReference>
<evidence type="ECO:0000256" key="8">
    <source>
        <dbReference type="ARBA" id="ARBA00022840"/>
    </source>
</evidence>
<dbReference type="OrthoDB" id="205248at2759"/>
<feature type="region of interest" description="Disordered" evidence="12">
    <location>
        <begin position="1"/>
        <end position="21"/>
    </location>
</feature>
<dbReference type="Gene3D" id="1.10.510.10">
    <property type="entry name" value="Transferase(Phosphotransferase) domain 1"/>
    <property type="match status" value="1"/>
</dbReference>
<proteinExistence type="inferred from homology"/>
<name>A0A2P4YPR1_9STRA</name>
<keyword evidence="7 14" id="KW-0418">Kinase</keyword>
<keyword evidence="3" id="KW-0723">Serine/threonine-protein kinase</keyword>
<feature type="compositionally biased region" description="Polar residues" evidence="12">
    <location>
        <begin position="11"/>
        <end position="21"/>
    </location>
</feature>
<evidence type="ECO:0000256" key="7">
    <source>
        <dbReference type="ARBA" id="ARBA00022777"/>
    </source>
</evidence>
<dbReference type="AlphaFoldDB" id="A0A2P4YPR1"/>
<feature type="region of interest" description="Disordered" evidence="12">
    <location>
        <begin position="46"/>
        <end position="76"/>
    </location>
</feature>
<dbReference type="InterPro" id="IPR018934">
    <property type="entry name" value="RIO_dom"/>
</dbReference>
<evidence type="ECO:0000256" key="10">
    <source>
        <dbReference type="ARBA" id="ARBA00047899"/>
    </source>
</evidence>
<keyword evidence="8" id="KW-0067">ATP-binding</keyword>
<evidence type="ECO:0000256" key="12">
    <source>
        <dbReference type="SAM" id="MobiDB-lite"/>
    </source>
</evidence>
<dbReference type="SMART" id="SM00090">
    <property type="entry name" value="RIO"/>
    <property type="match status" value="1"/>
</dbReference>
<evidence type="ECO:0000256" key="5">
    <source>
        <dbReference type="ARBA" id="ARBA00022723"/>
    </source>
</evidence>
<comment type="similarity">
    <text evidence="1">Belongs to the protein kinase superfamily. RIO-type Ser/Thr kinase family.</text>
</comment>
<keyword evidence="15" id="KW-1185">Reference proteome</keyword>
<evidence type="ECO:0000313" key="15">
    <source>
        <dbReference type="Proteomes" id="UP000237271"/>
    </source>
</evidence>
<evidence type="ECO:0000256" key="3">
    <source>
        <dbReference type="ARBA" id="ARBA00022527"/>
    </source>
</evidence>
<dbReference type="PANTHER" id="PTHR45723">
    <property type="entry name" value="SERINE/THREONINE-PROTEIN KINASE RIO1"/>
    <property type="match status" value="1"/>
</dbReference>
<keyword evidence="4" id="KW-0808">Transferase</keyword>
<evidence type="ECO:0000256" key="2">
    <source>
        <dbReference type="ARBA" id="ARBA00012513"/>
    </source>
</evidence>
<dbReference type="GO" id="GO:0046872">
    <property type="term" value="F:metal ion binding"/>
    <property type="evidence" value="ECO:0007669"/>
    <property type="project" value="UniProtKB-KW"/>
</dbReference>
<keyword evidence="6" id="KW-0547">Nucleotide-binding</keyword>
<keyword evidence="9" id="KW-0460">Magnesium</keyword>
<gene>
    <name evidence="14" type="ORF">PHPALM_2462</name>
</gene>
<dbReference type="GO" id="GO:0005524">
    <property type="term" value="F:ATP binding"/>
    <property type="evidence" value="ECO:0007669"/>
    <property type="project" value="UniProtKB-KW"/>
</dbReference>
<evidence type="ECO:0000256" key="9">
    <source>
        <dbReference type="ARBA" id="ARBA00022842"/>
    </source>
</evidence>
<dbReference type="InterPro" id="IPR011009">
    <property type="entry name" value="Kinase-like_dom_sf"/>
</dbReference>
<comment type="catalytic activity">
    <reaction evidence="11">
        <text>L-seryl-[protein] + ATP = O-phospho-L-seryl-[protein] + ADP + H(+)</text>
        <dbReference type="Rhea" id="RHEA:17989"/>
        <dbReference type="Rhea" id="RHEA-COMP:9863"/>
        <dbReference type="Rhea" id="RHEA-COMP:11604"/>
        <dbReference type="ChEBI" id="CHEBI:15378"/>
        <dbReference type="ChEBI" id="CHEBI:29999"/>
        <dbReference type="ChEBI" id="CHEBI:30616"/>
        <dbReference type="ChEBI" id="CHEBI:83421"/>
        <dbReference type="ChEBI" id="CHEBI:456216"/>
        <dbReference type="EC" id="2.7.11.1"/>
    </reaction>
</comment>
<evidence type="ECO:0000256" key="6">
    <source>
        <dbReference type="ARBA" id="ARBA00022741"/>
    </source>
</evidence>
<feature type="domain" description="RIO kinase" evidence="13">
    <location>
        <begin position="125"/>
        <end position="392"/>
    </location>
</feature>
<protein>
    <recommendedName>
        <fullName evidence="2">non-specific serine/threonine protein kinase</fullName>
        <ecNumber evidence="2">2.7.11.1</ecNumber>
    </recommendedName>
</protein>
<dbReference type="InterPro" id="IPR051272">
    <property type="entry name" value="RIO-type_Ser/Thr_kinase"/>
</dbReference>
<accession>A0A2P4YPR1</accession>
<sequence length="411" mass="46650">MATIRPWQKPTAAQQPSSPTLQEIMDEELAVRLQDEEWVRLAALEDSDAFDIEDSEDEFEEKESVPTEEDEEEDYEDDYNLEEDGYTDDIENGKQFNSLRESMRRQIKLNGHRGSFVAKPRLDLGKNGSGTHESMFDEHTQAVLRKLVRKELVLTVKTRAYTGKAANVFYGVGIDKAAGQERGLALKIFKTNKGDVTKTMECDPSGRRYGLDYVKKSIRRHLKTQAEHEYKYLCRARSALEQGTVTETEEQLASTSRGARVPKPLILREHVLATEFVGLDGHLAPCLEDARLNGTQLCSVYTDLLRAIRRLYQRARLVHGNLSAASIRYHDNRCWIMGIGHAVEVGGENHLVFLTRDLDNLDSFFRSSGVPAVSKRHIGLLSVDIAKEYIVTESPEQLLRRFPALEPLLRD</sequence>
<evidence type="ECO:0000256" key="11">
    <source>
        <dbReference type="ARBA" id="ARBA00048679"/>
    </source>
</evidence>
<dbReference type="EC" id="2.7.11.1" evidence="2"/>
<evidence type="ECO:0000256" key="4">
    <source>
        <dbReference type="ARBA" id="ARBA00022679"/>
    </source>
</evidence>
<dbReference type="EMBL" id="NCKW01001022">
    <property type="protein sequence ID" value="POM79788.1"/>
    <property type="molecule type" value="Genomic_DNA"/>
</dbReference>